<evidence type="ECO:0000313" key="2">
    <source>
        <dbReference type="EMBL" id="MCY0965650.1"/>
    </source>
</evidence>
<dbReference type="SUPFAM" id="SSF56935">
    <property type="entry name" value="Porins"/>
    <property type="match status" value="1"/>
</dbReference>
<feature type="signal peptide" evidence="1">
    <location>
        <begin position="1"/>
        <end position="22"/>
    </location>
</feature>
<comment type="caution">
    <text evidence="2">The sequence shown here is derived from an EMBL/GenBank/DDBJ whole genome shotgun (WGS) entry which is preliminary data.</text>
</comment>
<keyword evidence="1" id="KW-0732">Signal</keyword>
<accession>A0A9X3EF83</accession>
<evidence type="ECO:0008006" key="4">
    <source>
        <dbReference type="Google" id="ProtNLM"/>
    </source>
</evidence>
<name>A0A9X3EF83_9GAMM</name>
<sequence>MKLFSRMAALSALSVLTIPALALDLGEYNGTRLAFGGYIKTEAVSTQPEVGSASFAATSRQSRFNFTLLSEVEGHQVKGFIEGDFYGTNGAWRMRHTYVKVDNTTMGQYWTGQFLGVIGSDLLDFSGDVGSLAAASFRTTLVHQEFGGTRISLQNPANVNAEYPDMAIGHRFSLDGGTQLNLLVSSRQMENDENGTGIGVAAKVMLGQDDLRFNAHAGHGLAVFTGVGADVENGDKVAQKGWNLSYRHVWAADWRSSVKWTSVQVDDAADTSYRSIHANLIHTLFKGMEAGLEWRKRDLDPTDTSNSFKDRQQIELMAKYSF</sequence>
<evidence type="ECO:0000256" key="1">
    <source>
        <dbReference type="SAM" id="SignalP"/>
    </source>
</evidence>
<protein>
    <recommendedName>
        <fullName evidence="4">Porin</fullName>
    </recommendedName>
</protein>
<feature type="chain" id="PRO_5040941841" description="Porin" evidence="1">
    <location>
        <begin position="23"/>
        <end position="322"/>
    </location>
</feature>
<dbReference type="Proteomes" id="UP001150830">
    <property type="component" value="Unassembled WGS sequence"/>
</dbReference>
<dbReference type="EMBL" id="JAPNOA010000028">
    <property type="protein sequence ID" value="MCY0965650.1"/>
    <property type="molecule type" value="Genomic_DNA"/>
</dbReference>
<reference evidence="2" key="1">
    <citation type="submission" date="2022-11" db="EMBL/GenBank/DDBJ databases">
        <title>Parathalassolutuus dongxingensis gen. nov., sp. nov., a novel member of family Oceanospirillaceae isolated from a coastal shrimp pond in Guangxi, China.</title>
        <authorList>
            <person name="Chen H."/>
        </authorList>
    </citation>
    <scope>NUCLEOTIDE SEQUENCE</scope>
    <source>
        <strain evidence="2">G-43</strain>
    </source>
</reference>
<gene>
    <name evidence="2" type="ORF">OUO13_10660</name>
</gene>
<proteinExistence type="predicted"/>
<dbReference type="AlphaFoldDB" id="A0A9X3EF83"/>
<dbReference type="RefSeq" id="WP_283173864.1">
    <property type="nucleotide sequence ID" value="NZ_JAPNOA010000028.1"/>
</dbReference>
<organism evidence="2 3">
    <name type="scientific">Parathalassolituus penaei</name>
    <dbReference type="NCBI Taxonomy" id="2997323"/>
    <lineage>
        <taxon>Bacteria</taxon>
        <taxon>Pseudomonadati</taxon>
        <taxon>Pseudomonadota</taxon>
        <taxon>Gammaproteobacteria</taxon>
        <taxon>Oceanospirillales</taxon>
        <taxon>Oceanospirillaceae</taxon>
        <taxon>Parathalassolituus</taxon>
    </lineage>
</organism>
<keyword evidence="3" id="KW-1185">Reference proteome</keyword>
<evidence type="ECO:0000313" key="3">
    <source>
        <dbReference type="Proteomes" id="UP001150830"/>
    </source>
</evidence>